<keyword evidence="1" id="KW-0547">Nucleotide-binding</keyword>
<dbReference type="EMBL" id="JACHOB010000002">
    <property type="protein sequence ID" value="MBB4658998.1"/>
    <property type="molecule type" value="Genomic_DNA"/>
</dbReference>
<dbReference type="PANTHER" id="PTHR42759">
    <property type="entry name" value="MOXR FAMILY PROTEIN"/>
    <property type="match status" value="1"/>
</dbReference>
<dbReference type="AlphaFoldDB" id="A0A840I4A0"/>
<dbReference type="CDD" id="cd00009">
    <property type="entry name" value="AAA"/>
    <property type="match status" value="1"/>
</dbReference>
<dbReference type="GO" id="GO:0016887">
    <property type="term" value="F:ATP hydrolysis activity"/>
    <property type="evidence" value="ECO:0007669"/>
    <property type="project" value="InterPro"/>
</dbReference>
<keyword evidence="2" id="KW-0067">ATP-binding</keyword>
<feature type="domain" description="AAA+ ATPase" evidence="4">
    <location>
        <begin position="40"/>
        <end position="183"/>
    </location>
</feature>
<gene>
    <name evidence="5" type="ORF">GGQ59_001512</name>
</gene>
<dbReference type="Proteomes" id="UP000563524">
    <property type="component" value="Unassembled WGS sequence"/>
</dbReference>
<dbReference type="Gene3D" id="3.40.50.300">
    <property type="entry name" value="P-loop containing nucleotide triphosphate hydrolases"/>
    <property type="match status" value="1"/>
</dbReference>
<dbReference type="PIRSF" id="PIRSF002849">
    <property type="entry name" value="AAA_ATPase_chaperone_MoxR_prd"/>
    <property type="match status" value="1"/>
</dbReference>
<evidence type="ECO:0000313" key="5">
    <source>
        <dbReference type="EMBL" id="MBB4658998.1"/>
    </source>
</evidence>
<dbReference type="Pfam" id="PF17863">
    <property type="entry name" value="AAA_lid_2"/>
    <property type="match status" value="1"/>
</dbReference>
<dbReference type="InterPro" id="IPR050764">
    <property type="entry name" value="CbbQ/NirQ/NorQ/GpvN"/>
</dbReference>
<reference evidence="5 6" key="1">
    <citation type="submission" date="2020-08" db="EMBL/GenBank/DDBJ databases">
        <title>Genomic Encyclopedia of Type Strains, Phase IV (KMG-IV): sequencing the most valuable type-strain genomes for metagenomic binning, comparative biology and taxonomic classification.</title>
        <authorList>
            <person name="Goeker M."/>
        </authorList>
    </citation>
    <scope>NUCLEOTIDE SEQUENCE [LARGE SCALE GENOMIC DNA]</scope>
    <source>
        <strain evidence="5 6">DSM 102850</strain>
    </source>
</reference>
<proteinExistence type="inferred from homology"/>
<dbReference type="RefSeq" id="WP_183817163.1">
    <property type="nucleotide sequence ID" value="NZ_JACHOB010000002.1"/>
</dbReference>
<sequence length="321" mass="34142">MTAADLADIPRLASAIRAEVARTIVGQDESVDLLLTALFAGGHVLLEGPPGTAKTLLARSFAASLDLSYARIQFTPDLMPGDVIGANIFDFQASEFRLTRGPIFTELLLADEINRTPPKTQAALLEGMQERKVTIDGRSHALSDRFMVVATENPIEQQGTYPLPEAQLDRFLFKHVLGYPSPEEERRIVAEHGGRAAASRPESAGVSPVASGDALARAVAAVGQVRLSDEVADYVVALIRATRETASLSVGASPRAGAMLARAARARAALDGRDYTVPDDVKALALPALRHRVVLSPSAEIEGMPADQAVASILEQAKPPR</sequence>
<evidence type="ECO:0000256" key="2">
    <source>
        <dbReference type="ARBA" id="ARBA00022840"/>
    </source>
</evidence>
<name>A0A840I4A0_9PROT</name>
<dbReference type="EC" id="3.6.3.-" evidence="5"/>
<dbReference type="SUPFAM" id="SSF52540">
    <property type="entry name" value="P-loop containing nucleoside triphosphate hydrolases"/>
    <property type="match status" value="1"/>
</dbReference>
<dbReference type="SMART" id="SM00382">
    <property type="entry name" value="AAA"/>
    <property type="match status" value="1"/>
</dbReference>
<dbReference type="Pfam" id="PF07726">
    <property type="entry name" value="AAA_3"/>
    <property type="match status" value="1"/>
</dbReference>
<keyword evidence="6" id="KW-1185">Reference proteome</keyword>
<dbReference type="GO" id="GO:0005524">
    <property type="term" value="F:ATP binding"/>
    <property type="evidence" value="ECO:0007669"/>
    <property type="project" value="UniProtKB-KW"/>
</dbReference>
<protein>
    <submittedName>
        <fullName evidence="5">MoxR-like ATPase</fullName>
        <ecNumber evidence="5">3.6.3.-</ecNumber>
    </submittedName>
</protein>
<comment type="similarity">
    <text evidence="3">Belongs to the MoxR family.</text>
</comment>
<dbReference type="InterPro" id="IPR011703">
    <property type="entry name" value="ATPase_AAA-3"/>
</dbReference>
<keyword evidence="5" id="KW-0378">Hydrolase</keyword>
<dbReference type="InterPro" id="IPR027417">
    <property type="entry name" value="P-loop_NTPase"/>
</dbReference>
<evidence type="ECO:0000256" key="1">
    <source>
        <dbReference type="ARBA" id="ARBA00022741"/>
    </source>
</evidence>
<evidence type="ECO:0000259" key="4">
    <source>
        <dbReference type="SMART" id="SM00382"/>
    </source>
</evidence>
<dbReference type="PANTHER" id="PTHR42759:SF1">
    <property type="entry name" value="MAGNESIUM-CHELATASE SUBUNIT CHLD"/>
    <property type="match status" value="1"/>
</dbReference>
<dbReference type="InterPro" id="IPR003593">
    <property type="entry name" value="AAA+_ATPase"/>
</dbReference>
<comment type="caution">
    <text evidence="5">The sequence shown here is derived from an EMBL/GenBank/DDBJ whole genome shotgun (WGS) entry which is preliminary data.</text>
</comment>
<evidence type="ECO:0000313" key="6">
    <source>
        <dbReference type="Proteomes" id="UP000563524"/>
    </source>
</evidence>
<dbReference type="InterPro" id="IPR041628">
    <property type="entry name" value="ChlI/MoxR_AAA_lid"/>
</dbReference>
<organism evidence="5 6">
    <name type="scientific">Parvularcula dongshanensis</name>
    <dbReference type="NCBI Taxonomy" id="1173995"/>
    <lineage>
        <taxon>Bacteria</taxon>
        <taxon>Pseudomonadati</taxon>
        <taxon>Pseudomonadota</taxon>
        <taxon>Alphaproteobacteria</taxon>
        <taxon>Parvularculales</taxon>
        <taxon>Parvularculaceae</taxon>
        <taxon>Parvularcula</taxon>
    </lineage>
</organism>
<dbReference type="FunFam" id="3.40.50.300:FF:000640">
    <property type="entry name" value="MoxR family ATPase"/>
    <property type="match status" value="1"/>
</dbReference>
<evidence type="ECO:0000256" key="3">
    <source>
        <dbReference type="ARBA" id="ARBA00061607"/>
    </source>
</evidence>
<accession>A0A840I4A0</accession>
<dbReference type="Gene3D" id="1.10.8.80">
    <property type="entry name" value="Magnesium chelatase subunit I, C-Terminal domain"/>
    <property type="match status" value="1"/>
</dbReference>